<dbReference type="AlphaFoldDB" id="A0A9Q0JS70"/>
<reference evidence="2" key="1">
    <citation type="journal article" date="2023" name="Plant J.">
        <title>The genome of the king protea, Protea cynaroides.</title>
        <authorList>
            <person name="Chang J."/>
            <person name="Duong T.A."/>
            <person name="Schoeman C."/>
            <person name="Ma X."/>
            <person name="Roodt D."/>
            <person name="Barker N."/>
            <person name="Li Z."/>
            <person name="Van de Peer Y."/>
            <person name="Mizrachi E."/>
        </authorList>
    </citation>
    <scope>NUCLEOTIDE SEQUENCE</scope>
    <source>
        <tissue evidence="2">Young leaves</tissue>
    </source>
</reference>
<gene>
    <name evidence="2" type="ORF">NE237_016317</name>
</gene>
<evidence type="ECO:0000256" key="1">
    <source>
        <dbReference type="SAM" id="MobiDB-lite"/>
    </source>
</evidence>
<keyword evidence="3" id="KW-1185">Reference proteome</keyword>
<comment type="caution">
    <text evidence="2">The sequence shown here is derived from an EMBL/GenBank/DDBJ whole genome shotgun (WGS) entry which is preliminary data.</text>
</comment>
<feature type="compositionally biased region" description="Basic and acidic residues" evidence="1">
    <location>
        <begin position="119"/>
        <end position="128"/>
    </location>
</feature>
<sequence length="304" mass="32456">MLPSLKNPSSPTSDKSLFPNPSMNDILVFPAEPVASAGSGLVIDEAAFPPLVASPQPKENPPLLKPSVAEEKMEGDGAQPRNSFSNSESRPNPEDGGVIKAGPMDFSGPGVEPDAEYEQAWKQHDWSKARAKKKRPEGSSGQATTRLESCRRTGVLSAPVLLSNSHWRTDSQSENLVAQSAPFPVKVTNSKSSPLLCPELDQPLCPDETLSSNKKSDLNPKPTDSSAGHTPFLNQPLSVSRSKNEVGGAGTRKPVRVSSPSSVKNLEGGADISLVSTVQTWEGDQIFVPWGKKVMGMKNVRVLV</sequence>
<protein>
    <submittedName>
        <fullName evidence="2">Uncharacterized protein</fullName>
    </submittedName>
</protein>
<accession>A0A9Q0JS70</accession>
<evidence type="ECO:0000313" key="2">
    <source>
        <dbReference type="EMBL" id="KAJ4948032.1"/>
    </source>
</evidence>
<dbReference type="EMBL" id="JAMYWD010000623">
    <property type="protein sequence ID" value="KAJ4948032.1"/>
    <property type="molecule type" value="Genomic_DNA"/>
</dbReference>
<dbReference type="Proteomes" id="UP001141806">
    <property type="component" value="Unassembled WGS sequence"/>
</dbReference>
<feature type="compositionally biased region" description="Polar residues" evidence="1">
    <location>
        <begin position="80"/>
        <end position="90"/>
    </location>
</feature>
<feature type="region of interest" description="Disordered" evidence="1">
    <location>
        <begin position="1"/>
        <end position="25"/>
    </location>
</feature>
<proteinExistence type="predicted"/>
<feature type="compositionally biased region" description="Polar residues" evidence="1">
    <location>
        <begin position="222"/>
        <end position="241"/>
    </location>
</feature>
<name>A0A9Q0JS70_9MAGN</name>
<feature type="region of interest" description="Disordered" evidence="1">
    <location>
        <begin position="50"/>
        <end position="154"/>
    </location>
</feature>
<feature type="compositionally biased region" description="Polar residues" evidence="1">
    <location>
        <begin position="1"/>
        <end position="23"/>
    </location>
</feature>
<feature type="region of interest" description="Disordered" evidence="1">
    <location>
        <begin position="207"/>
        <end position="262"/>
    </location>
</feature>
<organism evidence="2 3">
    <name type="scientific">Protea cynaroides</name>
    <dbReference type="NCBI Taxonomy" id="273540"/>
    <lineage>
        <taxon>Eukaryota</taxon>
        <taxon>Viridiplantae</taxon>
        <taxon>Streptophyta</taxon>
        <taxon>Embryophyta</taxon>
        <taxon>Tracheophyta</taxon>
        <taxon>Spermatophyta</taxon>
        <taxon>Magnoliopsida</taxon>
        <taxon>Proteales</taxon>
        <taxon>Proteaceae</taxon>
        <taxon>Protea</taxon>
    </lineage>
</organism>
<evidence type="ECO:0000313" key="3">
    <source>
        <dbReference type="Proteomes" id="UP001141806"/>
    </source>
</evidence>